<comment type="similarity">
    <text evidence="1">Belongs to the GatC family.</text>
</comment>
<dbReference type="AlphaFoldDB" id="A0A0G0JVK5"/>
<dbReference type="GO" id="GO:0005524">
    <property type="term" value="F:ATP binding"/>
    <property type="evidence" value="ECO:0007669"/>
    <property type="project" value="UniProtKB-KW"/>
</dbReference>
<comment type="catalytic activity">
    <reaction evidence="1">
        <text>L-glutamyl-tRNA(Gln) + L-glutamine + ATP + H2O = L-glutaminyl-tRNA(Gln) + L-glutamate + ADP + phosphate + H(+)</text>
        <dbReference type="Rhea" id="RHEA:17521"/>
        <dbReference type="Rhea" id="RHEA-COMP:9681"/>
        <dbReference type="Rhea" id="RHEA-COMP:9684"/>
        <dbReference type="ChEBI" id="CHEBI:15377"/>
        <dbReference type="ChEBI" id="CHEBI:15378"/>
        <dbReference type="ChEBI" id="CHEBI:29985"/>
        <dbReference type="ChEBI" id="CHEBI:30616"/>
        <dbReference type="ChEBI" id="CHEBI:43474"/>
        <dbReference type="ChEBI" id="CHEBI:58359"/>
        <dbReference type="ChEBI" id="CHEBI:78520"/>
        <dbReference type="ChEBI" id="CHEBI:78521"/>
        <dbReference type="ChEBI" id="CHEBI:456216"/>
    </reaction>
</comment>
<dbReference type="EMBL" id="LBUP01000001">
    <property type="protein sequence ID" value="KKQ67100.1"/>
    <property type="molecule type" value="Genomic_DNA"/>
</dbReference>
<keyword evidence="1" id="KW-0648">Protein biosynthesis</keyword>
<dbReference type="GO" id="GO:0070681">
    <property type="term" value="P:glutaminyl-tRNAGln biosynthesis via transamidation"/>
    <property type="evidence" value="ECO:0007669"/>
    <property type="project" value="TreeGrafter"/>
</dbReference>
<keyword evidence="2" id="KW-0808">Transferase</keyword>
<comment type="catalytic activity">
    <reaction evidence="1">
        <text>L-aspartyl-tRNA(Asn) + L-glutamine + ATP + H2O = L-asparaginyl-tRNA(Asn) + L-glutamate + ADP + phosphate + 2 H(+)</text>
        <dbReference type="Rhea" id="RHEA:14513"/>
        <dbReference type="Rhea" id="RHEA-COMP:9674"/>
        <dbReference type="Rhea" id="RHEA-COMP:9677"/>
        <dbReference type="ChEBI" id="CHEBI:15377"/>
        <dbReference type="ChEBI" id="CHEBI:15378"/>
        <dbReference type="ChEBI" id="CHEBI:29985"/>
        <dbReference type="ChEBI" id="CHEBI:30616"/>
        <dbReference type="ChEBI" id="CHEBI:43474"/>
        <dbReference type="ChEBI" id="CHEBI:58359"/>
        <dbReference type="ChEBI" id="CHEBI:78515"/>
        <dbReference type="ChEBI" id="CHEBI:78516"/>
        <dbReference type="ChEBI" id="CHEBI:456216"/>
    </reaction>
</comment>
<dbReference type="Pfam" id="PF02686">
    <property type="entry name" value="GatC"/>
    <property type="match status" value="1"/>
</dbReference>
<gene>
    <name evidence="1" type="primary">gatC</name>
    <name evidence="2" type="ORF">US86_C0001G0027</name>
</gene>
<protein>
    <recommendedName>
        <fullName evidence="1">Aspartyl/glutamyl-tRNA(Asn/Gln) amidotransferase subunit C</fullName>
        <shortName evidence="1">Asp/Glu-ADT subunit C</shortName>
        <ecNumber evidence="1">6.3.5.-</ecNumber>
    </recommendedName>
</protein>
<dbReference type="EC" id="6.3.5.-" evidence="1"/>
<dbReference type="GO" id="GO:0050567">
    <property type="term" value="F:glutaminyl-tRNA synthase (glutamine-hydrolyzing) activity"/>
    <property type="evidence" value="ECO:0007669"/>
    <property type="project" value="UniProtKB-UniRule"/>
</dbReference>
<organism evidence="2 3">
    <name type="scientific">Candidatus Daviesbacteria bacterium GW2011_GWA2_38_24</name>
    <dbReference type="NCBI Taxonomy" id="1618422"/>
    <lineage>
        <taxon>Bacteria</taxon>
        <taxon>Candidatus Daviesiibacteriota</taxon>
    </lineage>
</organism>
<dbReference type="PANTHER" id="PTHR15004:SF0">
    <property type="entry name" value="GLUTAMYL-TRNA(GLN) AMIDOTRANSFERASE SUBUNIT C, MITOCHONDRIAL"/>
    <property type="match status" value="1"/>
</dbReference>
<dbReference type="SUPFAM" id="SSF141000">
    <property type="entry name" value="Glu-tRNAGln amidotransferase C subunit"/>
    <property type="match status" value="1"/>
</dbReference>
<keyword evidence="1" id="KW-0067">ATP-binding</keyword>
<evidence type="ECO:0000256" key="1">
    <source>
        <dbReference type="HAMAP-Rule" id="MF_00122"/>
    </source>
</evidence>
<accession>A0A0G0JVK5</accession>
<dbReference type="Proteomes" id="UP000034235">
    <property type="component" value="Unassembled WGS sequence"/>
</dbReference>
<keyword evidence="1" id="KW-0436">Ligase</keyword>
<reference evidence="2 3" key="1">
    <citation type="journal article" date="2015" name="Nature">
        <title>rRNA introns, odd ribosomes, and small enigmatic genomes across a large radiation of phyla.</title>
        <authorList>
            <person name="Brown C.T."/>
            <person name="Hug L.A."/>
            <person name="Thomas B.C."/>
            <person name="Sharon I."/>
            <person name="Castelle C.J."/>
            <person name="Singh A."/>
            <person name="Wilkins M.J."/>
            <person name="Williams K.H."/>
            <person name="Banfield J.F."/>
        </authorList>
    </citation>
    <scope>NUCLEOTIDE SEQUENCE [LARGE SCALE GENOMIC DNA]</scope>
</reference>
<dbReference type="GO" id="GO:0006450">
    <property type="term" value="P:regulation of translational fidelity"/>
    <property type="evidence" value="ECO:0007669"/>
    <property type="project" value="InterPro"/>
</dbReference>
<dbReference type="GO" id="GO:0016740">
    <property type="term" value="F:transferase activity"/>
    <property type="evidence" value="ECO:0007669"/>
    <property type="project" value="UniProtKB-KW"/>
</dbReference>
<evidence type="ECO:0000313" key="2">
    <source>
        <dbReference type="EMBL" id="KKQ67100.1"/>
    </source>
</evidence>
<keyword evidence="1" id="KW-0547">Nucleotide-binding</keyword>
<name>A0A0G0JVK5_9BACT</name>
<dbReference type="InterPro" id="IPR003837">
    <property type="entry name" value="GatC"/>
</dbReference>
<dbReference type="NCBIfam" id="TIGR00135">
    <property type="entry name" value="gatC"/>
    <property type="match status" value="1"/>
</dbReference>
<dbReference type="GO" id="GO:0006412">
    <property type="term" value="P:translation"/>
    <property type="evidence" value="ECO:0007669"/>
    <property type="project" value="UniProtKB-UniRule"/>
</dbReference>
<dbReference type="PANTHER" id="PTHR15004">
    <property type="entry name" value="GLUTAMYL-TRNA(GLN) AMIDOTRANSFERASE SUBUNIT C, MITOCHONDRIAL"/>
    <property type="match status" value="1"/>
</dbReference>
<proteinExistence type="inferred from homology"/>
<dbReference type="HAMAP" id="MF_00122">
    <property type="entry name" value="GatC"/>
    <property type="match status" value="1"/>
</dbReference>
<sequence>MKLSETQVKHVAKLANLPLTEEETKEYSDQLSKILDYIDQLNKVDTTGVASTYNVSEVVSVMAEDVPKDCLTQEGALQNASLKKNGFFATKGVFENE</sequence>
<evidence type="ECO:0000313" key="3">
    <source>
        <dbReference type="Proteomes" id="UP000034235"/>
    </source>
</evidence>
<comment type="function">
    <text evidence="1">Allows the formation of correctly charged Asn-tRNA(Asn) or Gln-tRNA(Gln) through the transamidation of misacylated Asp-tRNA(Asn) or Glu-tRNA(Gln) in organisms which lack either or both of asparaginyl-tRNA or glutaminyl-tRNA synthetases. The reaction takes place in the presence of glutamine and ATP through an activated phospho-Asp-tRNA(Asn) or phospho-Glu-tRNA(Gln).</text>
</comment>
<comment type="subunit">
    <text evidence="1">Heterotrimer of A, B and C subunits.</text>
</comment>
<dbReference type="Gene3D" id="1.10.20.60">
    <property type="entry name" value="Glu-tRNAGln amidotransferase C subunit, N-terminal domain"/>
    <property type="match status" value="1"/>
</dbReference>
<dbReference type="InterPro" id="IPR036113">
    <property type="entry name" value="Asp/Glu-ADT_sf_sub_c"/>
</dbReference>
<dbReference type="GO" id="GO:0050566">
    <property type="term" value="F:asparaginyl-tRNA synthase (glutamine-hydrolyzing) activity"/>
    <property type="evidence" value="ECO:0007669"/>
    <property type="project" value="RHEA"/>
</dbReference>
<comment type="caution">
    <text evidence="2">The sequence shown here is derived from an EMBL/GenBank/DDBJ whole genome shotgun (WGS) entry which is preliminary data.</text>
</comment>